<evidence type="ECO:0000256" key="1">
    <source>
        <dbReference type="SAM" id="MobiDB-lite"/>
    </source>
</evidence>
<keyword evidence="3" id="KW-1185">Reference proteome</keyword>
<feature type="compositionally biased region" description="Basic and acidic residues" evidence="1">
    <location>
        <begin position="865"/>
        <end position="874"/>
    </location>
</feature>
<feature type="compositionally biased region" description="Low complexity" evidence="1">
    <location>
        <begin position="834"/>
        <end position="856"/>
    </location>
</feature>
<name>A0AAN8IGI5_TRICO</name>
<organism evidence="2 3">
    <name type="scientific">Trichostrongylus colubriformis</name>
    <name type="common">Black scour worm</name>
    <dbReference type="NCBI Taxonomy" id="6319"/>
    <lineage>
        <taxon>Eukaryota</taxon>
        <taxon>Metazoa</taxon>
        <taxon>Ecdysozoa</taxon>
        <taxon>Nematoda</taxon>
        <taxon>Chromadorea</taxon>
        <taxon>Rhabditida</taxon>
        <taxon>Rhabditina</taxon>
        <taxon>Rhabditomorpha</taxon>
        <taxon>Strongyloidea</taxon>
        <taxon>Trichostrongylidae</taxon>
        <taxon>Trichostrongylus</taxon>
    </lineage>
</organism>
<sequence length="1132" mass="124158">MVCDDISSRATSSTTAIDEQARNSRRVTPTTIVDRNFSSCDGHSSMSPGIQMRPLQIEQGLGPQLNRYLALLRHWAKQSLSTYELSVAVEKLLSKDLRAVHDEFVAVLAEACQLSTLSRSVEDVLSGKKGRELKKGYVPHISSINALLVLRSLENGWAAPDSTSGQIIGEAVKTMLADRIDAAVHMRRNPTLNGIGFRSDFEPLSNNSIEQKRSIHQITASDLLESFANKSHFLGAETPNLLRMKCHSNFYEKLKSCVTKAETFGGQAMSANNSVTVVPEGEYVEEVTVHESFCNVTCVAAYANISISADSSISVFSGQILPSTTRSHPTTLQRAQDISRNYTRSISHPFKPNSQKLDELGTPTSARVHWEFDMEPSAEEVGFSRDRSMKRKRVDAWGSNSDAVSVTKMAVRKFAKLELNASSSCVNLSSSESASDDIEVTSMVKRRSLSPSLVGKMQHHLSLQSALSAKDESSKARNPRTGRVVTIEISSDEDMEDEEEPVAVPESQLASESRKLIKSMESSMSKPRRTAHPIKPGGSSLDKGAIQKAQAIIEAWRSSSYEVVPDEANLSVIERSMAPPRSRRSLHSSKDSLLPTDNAENSQAKAPRSRAQRRTRTLPPKEAGKKEHLPQATVRSSSPRQRGDVFVSPGNNGNLVTKIEKTTPLRSDTVTEEVGSSKRNEPSDQLTSSQANVGPQAHQSRGKRSKKVVDSVRTQPDTSSPRDILQSEARATSKSRTPSPDKESVETRRSQRGVLSKNRSSSSKTPVVPQIHRPLTARSKKPTESTGGEGPDSVHTMRSDKNSQSSTLDPVRASESPASSLDRSVQKSREARSSQRAVLPSSSLSSSETQEDSQTQFPRRRMPKKLAEAVEVKKKASIHPRKSGINVPNQEIDFDRTSESPTSSPERLHKKSSKATSQHGPISPYGISSSETQGDSQERNLREKEFSSKDTSGRASKHREAESSRPGDSVEGRSRRKEANKGPAQLQEVKNSVPSDYAGSSREKKRISFEDQIFPEKSKNDGSSSSKAKIKRAAAGRDEESKCEMAQIVRAEDLLLRNKGVIDPFNRLGCNIDPVVVVVEFCQIQGPRPLAAVCLKTTPHMCGSSELRTSDIQPVVTFLERSTQIGVTFDQM</sequence>
<feature type="compositionally biased region" description="Polar residues" evidence="1">
    <location>
        <begin position="729"/>
        <end position="738"/>
    </location>
</feature>
<accession>A0AAN8IGI5</accession>
<gene>
    <name evidence="2" type="ORF">GCK32_002478</name>
</gene>
<evidence type="ECO:0000313" key="3">
    <source>
        <dbReference type="Proteomes" id="UP001331761"/>
    </source>
</evidence>
<feature type="compositionally biased region" description="Basic and acidic residues" evidence="1">
    <location>
        <begin position="936"/>
        <end position="980"/>
    </location>
</feature>
<proteinExistence type="predicted"/>
<dbReference type="AlphaFoldDB" id="A0AAN8IGI5"/>
<feature type="compositionally biased region" description="Basic and acidic residues" evidence="1">
    <location>
        <begin position="1006"/>
        <end position="1020"/>
    </location>
</feature>
<feature type="region of interest" description="Disordered" evidence="1">
    <location>
        <begin position="1"/>
        <end position="25"/>
    </location>
</feature>
<feature type="compositionally biased region" description="Basic and acidic residues" evidence="1">
    <location>
        <begin position="824"/>
        <end position="833"/>
    </location>
</feature>
<feature type="compositionally biased region" description="Basic and acidic residues" evidence="1">
    <location>
        <begin position="739"/>
        <end position="749"/>
    </location>
</feature>
<evidence type="ECO:0000313" key="2">
    <source>
        <dbReference type="EMBL" id="KAK5972691.1"/>
    </source>
</evidence>
<dbReference type="Proteomes" id="UP001331761">
    <property type="component" value="Unassembled WGS sequence"/>
</dbReference>
<feature type="region of interest" description="Disordered" evidence="1">
    <location>
        <begin position="574"/>
        <end position="1037"/>
    </location>
</feature>
<feature type="region of interest" description="Disordered" evidence="1">
    <location>
        <begin position="490"/>
        <end position="543"/>
    </location>
</feature>
<feature type="compositionally biased region" description="Acidic residues" evidence="1">
    <location>
        <begin position="490"/>
        <end position="501"/>
    </location>
</feature>
<feature type="compositionally biased region" description="Polar residues" evidence="1">
    <location>
        <begin position="712"/>
        <end position="721"/>
    </location>
</feature>
<feature type="compositionally biased region" description="Low complexity" evidence="1">
    <location>
        <begin position="1"/>
        <end position="18"/>
    </location>
</feature>
<feature type="compositionally biased region" description="Polar residues" evidence="1">
    <location>
        <begin position="683"/>
        <end position="699"/>
    </location>
</feature>
<feature type="compositionally biased region" description="Basic residues" evidence="1">
    <location>
        <begin position="607"/>
        <end position="616"/>
    </location>
</feature>
<comment type="caution">
    <text evidence="2">The sequence shown here is derived from an EMBL/GenBank/DDBJ whole genome shotgun (WGS) entry which is preliminary data.</text>
</comment>
<protein>
    <submittedName>
        <fullName evidence="2">Uncharacterized protein</fullName>
    </submittedName>
</protein>
<dbReference type="EMBL" id="WIXE01016405">
    <property type="protein sequence ID" value="KAK5972691.1"/>
    <property type="molecule type" value="Genomic_DNA"/>
</dbReference>
<reference evidence="2 3" key="1">
    <citation type="submission" date="2019-10" db="EMBL/GenBank/DDBJ databases">
        <title>Assembly and Annotation for the nematode Trichostrongylus colubriformis.</title>
        <authorList>
            <person name="Martin J."/>
        </authorList>
    </citation>
    <scope>NUCLEOTIDE SEQUENCE [LARGE SCALE GENOMIC DNA]</scope>
    <source>
        <strain evidence="2">G859</strain>
        <tissue evidence="2">Whole worm</tissue>
    </source>
</reference>
<feature type="compositionally biased region" description="Polar residues" evidence="1">
    <location>
        <begin position="914"/>
        <end position="935"/>
    </location>
</feature>